<feature type="signal peptide" evidence="5">
    <location>
        <begin position="1"/>
        <end position="17"/>
    </location>
</feature>
<dbReference type="GO" id="GO:0016787">
    <property type="term" value="F:hydrolase activity"/>
    <property type="evidence" value="ECO:0007669"/>
    <property type="project" value="UniProtKB-KW"/>
</dbReference>
<sequence>MKKHLYLLFLSSFFAVAQIPAGYYNNATGTGFTLKTQLKTIINPHTQLVYGSGLWSLFQTSDLRPNGYVWDIYSNCNFVFGAVVNGGQQDDGTQGNAECQRYNKEHTFPKSWFGGQIYPMYSDAFIVMPADKKDNAMRGSIVYATVSPSVTTTYGNGFKIGNCATPNYPYTSQGLQVLEPSDEFKGDFARNYFYVATCYEDAIASWQTLDPNGNTILDGSSDKVFEQWYLDMLFSWHLADPVSQKEIDRNNAIYAVQGNRNPFIDHPEYAQLIWGSLLKKEVFDNAFSSLSVFPNPSNNHSVSISCTLLLDNIQLYAINGQLLQELEHPLLNNNTYTINDIPKGFYFLKINANNQSVIKKIIIE</sequence>
<dbReference type="InterPro" id="IPR044925">
    <property type="entry name" value="His-Me_finger_sf"/>
</dbReference>
<keyword evidence="8" id="KW-1185">Reference proteome</keyword>
<dbReference type="GO" id="GO:0004518">
    <property type="term" value="F:nuclease activity"/>
    <property type="evidence" value="ECO:0007669"/>
    <property type="project" value="UniProtKB-KW"/>
</dbReference>
<dbReference type="InterPro" id="IPR007346">
    <property type="entry name" value="Endonuclease-I"/>
</dbReference>
<organism evidence="7 8">
    <name type="scientific">Flavobacterium aciduliphilum</name>
    <dbReference type="NCBI Taxonomy" id="1101402"/>
    <lineage>
        <taxon>Bacteria</taxon>
        <taxon>Pseudomonadati</taxon>
        <taxon>Bacteroidota</taxon>
        <taxon>Flavobacteriia</taxon>
        <taxon>Flavobacteriales</taxon>
        <taxon>Flavobacteriaceae</taxon>
        <taxon>Flavobacterium</taxon>
    </lineage>
</organism>
<evidence type="ECO:0000256" key="4">
    <source>
        <dbReference type="ARBA" id="ARBA00022801"/>
    </source>
</evidence>
<dbReference type="PANTHER" id="PTHR33607">
    <property type="entry name" value="ENDONUCLEASE-1"/>
    <property type="match status" value="1"/>
</dbReference>
<evidence type="ECO:0000256" key="5">
    <source>
        <dbReference type="SAM" id="SignalP"/>
    </source>
</evidence>
<protein>
    <submittedName>
        <fullName evidence="7">Putative secreted protein (Por secretion system target)</fullName>
    </submittedName>
</protein>
<feature type="domain" description="Secretion system C-terminal sorting" evidence="6">
    <location>
        <begin position="292"/>
        <end position="363"/>
    </location>
</feature>
<comment type="caution">
    <text evidence="7">The sequence shown here is derived from an EMBL/GenBank/DDBJ whole genome shotgun (WGS) entry which is preliminary data.</text>
</comment>
<dbReference type="EMBL" id="QLSZ01000013">
    <property type="protein sequence ID" value="RAR70083.1"/>
    <property type="molecule type" value="Genomic_DNA"/>
</dbReference>
<reference evidence="7 8" key="1">
    <citation type="submission" date="2018-06" db="EMBL/GenBank/DDBJ databases">
        <title>Genomic Encyclopedia of Archaeal and Bacterial Type Strains, Phase II (KMG-II): from individual species to whole genera.</title>
        <authorList>
            <person name="Goeker M."/>
        </authorList>
    </citation>
    <scope>NUCLEOTIDE SEQUENCE [LARGE SCALE GENOMIC DNA]</scope>
    <source>
        <strain evidence="7 8">DSM 25663</strain>
    </source>
</reference>
<dbReference type="Proteomes" id="UP000248840">
    <property type="component" value="Unassembled WGS sequence"/>
</dbReference>
<evidence type="ECO:0000256" key="3">
    <source>
        <dbReference type="ARBA" id="ARBA00022729"/>
    </source>
</evidence>
<dbReference type="Pfam" id="PF18962">
    <property type="entry name" value="Por_Secre_tail"/>
    <property type="match status" value="1"/>
</dbReference>
<name>A0A328YA92_9FLAO</name>
<dbReference type="OrthoDB" id="5485925at2"/>
<evidence type="ECO:0000313" key="8">
    <source>
        <dbReference type="Proteomes" id="UP000248840"/>
    </source>
</evidence>
<keyword evidence="3 5" id="KW-0732">Signal</keyword>
<evidence type="ECO:0000256" key="2">
    <source>
        <dbReference type="ARBA" id="ARBA00022722"/>
    </source>
</evidence>
<evidence type="ECO:0000313" key="7">
    <source>
        <dbReference type="EMBL" id="RAR70083.1"/>
    </source>
</evidence>
<evidence type="ECO:0000256" key="1">
    <source>
        <dbReference type="ARBA" id="ARBA00006429"/>
    </source>
</evidence>
<dbReference type="NCBIfam" id="TIGR04183">
    <property type="entry name" value="Por_Secre_tail"/>
    <property type="match status" value="1"/>
</dbReference>
<dbReference type="Pfam" id="PF04231">
    <property type="entry name" value="Endonuclease_1"/>
    <property type="match status" value="1"/>
</dbReference>
<dbReference type="PANTHER" id="PTHR33607:SF2">
    <property type="entry name" value="ENDONUCLEASE-1"/>
    <property type="match status" value="1"/>
</dbReference>
<accession>A0A328YA92</accession>
<comment type="similarity">
    <text evidence="1">Belongs to the EndA/NucM nuclease family.</text>
</comment>
<dbReference type="RefSeq" id="WP_112114045.1">
    <property type="nucleotide sequence ID" value="NZ_QLSZ01000013.1"/>
</dbReference>
<proteinExistence type="inferred from homology"/>
<gene>
    <name evidence="7" type="ORF">CLV55_11372</name>
</gene>
<feature type="chain" id="PRO_5016400324" evidence="5">
    <location>
        <begin position="18"/>
        <end position="364"/>
    </location>
</feature>
<evidence type="ECO:0000259" key="6">
    <source>
        <dbReference type="Pfam" id="PF18962"/>
    </source>
</evidence>
<keyword evidence="2" id="KW-0540">Nuclease</keyword>
<keyword evidence="4" id="KW-0378">Hydrolase</keyword>
<dbReference type="AlphaFoldDB" id="A0A328YA92"/>
<dbReference type="InterPro" id="IPR026444">
    <property type="entry name" value="Secre_tail"/>
</dbReference>
<dbReference type="SUPFAM" id="SSF54060">
    <property type="entry name" value="His-Me finger endonucleases"/>
    <property type="match status" value="1"/>
</dbReference>